<dbReference type="AlphaFoldDB" id="A0A3B0VRH9"/>
<feature type="non-terminal residue" evidence="2">
    <location>
        <position position="44"/>
    </location>
</feature>
<protein>
    <submittedName>
        <fullName evidence="2">Uncharacterized protein</fullName>
    </submittedName>
</protein>
<proteinExistence type="predicted"/>
<dbReference type="EMBL" id="UOFA01000270">
    <property type="protein sequence ID" value="VAW46308.1"/>
    <property type="molecule type" value="Genomic_DNA"/>
</dbReference>
<name>A0A3B0VRH9_9ZZZZ</name>
<reference evidence="2" key="1">
    <citation type="submission" date="2018-06" db="EMBL/GenBank/DDBJ databases">
        <authorList>
            <person name="Zhirakovskaya E."/>
        </authorList>
    </citation>
    <scope>NUCLEOTIDE SEQUENCE</scope>
</reference>
<keyword evidence="1" id="KW-0812">Transmembrane</keyword>
<keyword evidence="1" id="KW-0472">Membrane</keyword>
<sequence>MDRVVHPKTLQSTLKLVYTCLKAALMALVLKAALMDLVDLVLKA</sequence>
<evidence type="ECO:0000313" key="2">
    <source>
        <dbReference type="EMBL" id="VAW46308.1"/>
    </source>
</evidence>
<accession>A0A3B0VRH9</accession>
<feature type="transmembrane region" description="Helical" evidence="1">
    <location>
        <begin position="16"/>
        <end position="34"/>
    </location>
</feature>
<gene>
    <name evidence="2" type="ORF">MNBD_GAMMA02-449</name>
</gene>
<keyword evidence="1" id="KW-1133">Transmembrane helix</keyword>
<organism evidence="2">
    <name type="scientific">hydrothermal vent metagenome</name>
    <dbReference type="NCBI Taxonomy" id="652676"/>
    <lineage>
        <taxon>unclassified sequences</taxon>
        <taxon>metagenomes</taxon>
        <taxon>ecological metagenomes</taxon>
    </lineage>
</organism>
<evidence type="ECO:0000256" key="1">
    <source>
        <dbReference type="SAM" id="Phobius"/>
    </source>
</evidence>